<comment type="caution">
    <text evidence="3">The sequence shown here is derived from an EMBL/GenBank/DDBJ whole genome shotgun (WGS) entry which is preliminary data.</text>
</comment>
<sequence length="132" mass="14696">MAKNTKRNKKSSKSSSKKDNKANKKSGKNAKDSKKSKKKQKEKKPIKAVNVLKEKNKLEKTFTLTVPGVPVLRAGDLVKIPKNSTGIAGVFEVKSVNHNFSQKYSFYGMGIYFMSLTLNLVAELEENEGESE</sequence>
<evidence type="ECO:0000259" key="2">
    <source>
        <dbReference type="Pfam" id="PF24032"/>
    </source>
</evidence>
<dbReference type="STRING" id="157687.HMPREF3180_00103"/>
<evidence type="ECO:0000313" key="4">
    <source>
        <dbReference type="Proteomes" id="UP000070483"/>
    </source>
</evidence>
<dbReference type="EMBL" id="LSDD01000004">
    <property type="protein sequence ID" value="KXB70309.1"/>
    <property type="molecule type" value="Genomic_DNA"/>
</dbReference>
<dbReference type="Pfam" id="PF24032">
    <property type="entry name" value="YQBQ"/>
    <property type="match status" value="1"/>
</dbReference>
<keyword evidence="4" id="KW-1185">Reference proteome</keyword>
<name>A0A134ARI3_9FUSO</name>
<feature type="compositionally biased region" description="Basic residues" evidence="1">
    <location>
        <begin position="1"/>
        <end position="12"/>
    </location>
</feature>
<feature type="domain" description="YqbQ/XkdQ" evidence="2">
    <location>
        <begin position="6"/>
        <end position="104"/>
    </location>
</feature>
<evidence type="ECO:0000256" key="1">
    <source>
        <dbReference type="SAM" id="MobiDB-lite"/>
    </source>
</evidence>
<evidence type="ECO:0000313" key="3">
    <source>
        <dbReference type="EMBL" id="KXB70309.1"/>
    </source>
</evidence>
<dbReference type="InterPro" id="IPR056937">
    <property type="entry name" value="YqbQ/XkdQ"/>
</dbReference>
<dbReference type="OrthoDB" id="82431at2"/>
<proteinExistence type="predicted"/>
<organism evidence="3 4">
    <name type="scientific">Leptotrichia wadei</name>
    <dbReference type="NCBI Taxonomy" id="157687"/>
    <lineage>
        <taxon>Bacteria</taxon>
        <taxon>Fusobacteriati</taxon>
        <taxon>Fusobacteriota</taxon>
        <taxon>Fusobacteriia</taxon>
        <taxon>Fusobacteriales</taxon>
        <taxon>Leptotrichiaceae</taxon>
        <taxon>Leptotrichia</taxon>
    </lineage>
</organism>
<gene>
    <name evidence="3" type="ORF">HMPREF3180_00103</name>
</gene>
<dbReference type="RefSeq" id="WP_060917205.1">
    <property type="nucleotide sequence ID" value="NZ_KQ959999.1"/>
</dbReference>
<feature type="compositionally biased region" description="Basic residues" evidence="1">
    <location>
        <begin position="23"/>
        <end position="46"/>
    </location>
</feature>
<dbReference type="AlphaFoldDB" id="A0A134ARI3"/>
<dbReference type="Proteomes" id="UP000070483">
    <property type="component" value="Unassembled WGS sequence"/>
</dbReference>
<dbReference type="PATRIC" id="fig|157687.3.peg.104"/>
<feature type="region of interest" description="Disordered" evidence="1">
    <location>
        <begin position="1"/>
        <end position="48"/>
    </location>
</feature>
<accession>A0A134ARI3</accession>
<protein>
    <recommendedName>
        <fullName evidence="2">YqbQ/XkdQ domain-containing protein</fullName>
    </recommendedName>
</protein>
<reference evidence="4" key="1">
    <citation type="submission" date="2016-01" db="EMBL/GenBank/DDBJ databases">
        <authorList>
            <person name="Mitreva M."/>
            <person name="Pepin K.H."/>
            <person name="Mihindukulasuriya K.A."/>
            <person name="Fulton R."/>
            <person name="Fronick C."/>
            <person name="O'Laughlin M."/>
            <person name="Miner T."/>
            <person name="Herter B."/>
            <person name="Rosa B.A."/>
            <person name="Cordes M."/>
            <person name="Tomlinson C."/>
            <person name="Wollam A."/>
            <person name="Palsikar V.B."/>
            <person name="Mardis E.R."/>
            <person name="Wilson R.K."/>
        </authorList>
    </citation>
    <scope>NUCLEOTIDE SEQUENCE [LARGE SCALE GENOMIC DNA]</scope>
    <source>
        <strain evidence="4">KA00185</strain>
    </source>
</reference>